<evidence type="ECO:0000313" key="1">
    <source>
        <dbReference type="EMBL" id="AJQ95550.1"/>
    </source>
</evidence>
<proteinExistence type="predicted"/>
<dbReference type="KEGG" id="gsn:YC6258_03514"/>
<organism evidence="1 2">
    <name type="scientific">Gynuella sunshinyii YC6258</name>
    <dbReference type="NCBI Taxonomy" id="1445510"/>
    <lineage>
        <taxon>Bacteria</taxon>
        <taxon>Pseudomonadati</taxon>
        <taxon>Pseudomonadota</taxon>
        <taxon>Gammaproteobacteria</taxon>
        <taxon>Oceanospirillales</taxon>
        <taxon>Saccharospirillaceae</taxon>
        <taxon>Gynuella</taxon>
    </lineage>
</organism>
<dbReference type="HOGENOM" id="CLU_3080415_0_0_6"/>
<reference evidence="1 2" key="1">
    <citation type="submission" date="2014-01" db="EMBL/GenBank/DDBJ databases">
        <title>Full genme sequencing of cellulolytic bacterium Gynuella sunshinyii YC6258T gen. nov., sp. nov.</title>
        <authorList>
            <person name="Khan H."/>
            <person name="Chung E.J."/>
            <person name="Chung Y.R."/>
        </authorList>
    </citation>
    <scope>NUCLEOTIDE SEQUENCE [LARGE SCALE GENOMIC DNA]</scope>
    <source>
        <strain evidence="1 2">YC6258</strain>
    </source>
</reference>
<evidence type="ECO:0000313" key="2">
    <source>
        <dbReference type="Proteomes" id="UP000032266"/>
    </source>
</evidence>
<accession>A0A0C5V807</accession>
<dbReference type="STRING" id="1445510.YC6258_03514"/>
<gene>
    <name evidence="1" type="ORF">YC6258_03514</name>
</gene>
<dbReference type="EMBL" id="CP007142">
    <property type="protein sequence ID" value="AJQ95550.1"/>
    <property type="molecule type" value="Genomic_DNA"/>
</dbReference>
<keyword evidence="2" id="KW-1185">Reference proteome</keyword>
<protein>
    <submittedName>
        <fullName evidence="1">Uncharacterized protein</fullName>
    </submittedName>
</protein>
<dbReference type="AlphaFoldDB" id="A0A0C5V807"/>
<sequence length="52" mass="5344">MLVFLGQGGAETQNDGTVLHASIQAAGIFKCLMMTGLPAILESPSLVRASVV</sequence>
<name>A0A0C5V807_9GAMM</name>
<dbReference type="Proteomes" id="UP000032266">
    <property type="component" value="Chromosome"/>
</dbReference>